<comment type="caution">
    <text evidence="1">The sequence shown here is derived from an EMBL/GenBank/DDBJ whole genome shotgun (WGS) entry which is preliminary data.</text>
</comment>
<dbReference type="EMBL" id="JBHUCX010000092">
    <property type="protein sequence ID" value="MFD1677476.1"/>
    <property type="molecule type" value="Genomic_DNA"/>
</dbReference>
<protein>
    <recommendedName>
        <fullName evidence="3">DeoR C terminal sensor domain-containing protein</fullName>
    </recommendedName>
</protein>
<dbReference type="RefSeq" id="WP_377945366.1">
    <property type="nucleotide sequence ID" value="NZ_JBHUCX010000092.1"/>
</dbReference>
<evidence type="ECO:0008006" key="3">
    <source>
        <dbReference type="Google" id="ProtNLM"/>
    </source>
</evidence>
<evidence type="ECO:0000313" key="1">
    <source>
        <dbReference type="EMBL" id="MFD1677476.1"/>
    </source>
</evidence>
<proteinExistence type="predicted"/>
<organism evidence="1 2">
    <name type="scientific">Alicyclobacillus fodiniaquatilis</name>
    <dbReference type="NCBI Taxonomy" id="1661150"/>
    <lineage>
        <taxon>Bacteria</taxon>
        <taxon>Bacillati</taxon>
        <taxon>Bacillota</taxon>
        <taxon>Bacilli</taxon>
        <taxon>Bacillales</taxon>
        <taxon>Alicyclobacillaceae</taxon>
        <taxon>Alicyclobacillus</taxon>
    </lineage>
</organism>
<sequence length="64" mass="7294">MYLLRKRNSSSDYVILLADKTKFGKRTLQRICGLEKINLLITNAQLPTRMCEQLAIRGVAVEVV</sequence>
<gene>
    <name evidence="1" type="ORF">ACFSB2_22710</name>
</gene>
<dbReference type="Proteomes" id="UP001597079">
    <property type="component" value="Unassembled WGS sequence"/>
</dbReference>
<evidence type="ECO:0000313" key="2">
    <source>
        <dbReference type="Proteomes" id="UP001597079"/>
    </source>
</evidence>
<accession>A0ABW4JMA4</accession>
<reference evidence="2" key="1">
    <citation type="journal article" date="2019" name="Int. J. Syst. Evol. Microbiol.">
        <title>The Global Catalogue of Microorganisms (GCM) 10K type strain sequencing project: providing services to taxonomists for standard genome sequencing and annotation.</title>
        <authorList>
            <consortium name="The Broad Institute Genomics Platform"/>
            <consortium name="The Broad Institute Genome Sequencing Center for Infectious Disease"/>
            <person name="Wu L."/>
            <person name="Ma J."/>
        </authorList>
    </citation>
    <scope>NUCLEOTIDE SEQUENCE [LARGE SCALE GENOMIC DNA]</scope>
    <source>
        <strain evidence="2">CGMCC 1.12286</strain>
    </source>
</reference>
<keyword evidence="2" id="KW-1185">Reference proteome</keyword>
<name>A0ABW4JMA4_9BACL</name>